<dbReference type="EMBL" id="CAJOBQ010002553">
    <property type="protein sequence ID" value="CAF4566488.1"/>
    <property type="molecule type" value="Genomic_DNA"/>
</dbReference>
<dbReference type="Proteomes" id="UP000663862">
    <property type="component" value="Unassembled WGS sequence"/>
</dbReference>
<evidence type="ECO:0000256" key="1">
    <source>
        <dbReference type="ARBA" id="ARBA00004245"/>
    </source>
</evidence>
<dbReference type="InterPro" id="IPR027324">
    <property type="entry name" value="MAP2/MAP4/Tau"/>
</dbReference>
<keyword evidence="2" id="KW-0963">Cytoplasm</keyword>
<dbReference type="EMBL" id="CAJNYU010003184">
    <property type="protein sequence ID" value="CAF3644024.1"/>
    <property type="molecule type" value="Genomic_DNA"/>
</dbReference>
<evidence type="ECO:0000256" key="5">
    <source>
        <dbReference type="ARBA" id="ARBA00023212"/>
    </source>
</evidence>
<feature type="compositionally biased region" description="Polar residues" evidence="6">
    <location>
        <begin position="27"/>
        <end position="45"/>
    </location>
</feature>
<dbReference type="GO" id="GO:0000226">
    <property type="term" value="P:microtubule cytoskeleton organization"/>
    <property type="evidence" value="ECO:0007669"/>
    <property type="project" value="TreeGrafter"/>
</dbReference>
<dbReference type="AlphaFoldDB" id="A0A818QNQ0"/>
<keyword evidence="3" id="KW-0597">Phosphoprotein</keyword>
<dbReference type="Pfam" id="PF00418">
    <property type="entry name" value="Tubulin-binding"/>
    <property type="match status" value="2"/>
</dbReference>
<evidence type="ECO:0000256" key="3">
    <source>
        <dbReference type="ARBA" id="ARBA00022553"/>
    </source>
</evidence>
<comment type="caution">
    <text evidence="7">The sequence shown here is derived from an EMBL/GenBank/DDBJ whole genome shotgun (WGS) entry which is preliminary data.</text>
</comment>
<keyword evidence="5" id="KW-0206">Cytoskeleton</keyword>
<evidence type="ECO:0000313" key="9">
    <source>
        <dbReference type="Proteomes" id="UP000663869"/>
    </source>
</evidence>
<dbReference type="PROSITE" id="PS51491">
    <property type="entry name" value="TAU_MAP_2"/>
    <property type="match status" value="1"/>
</dbReference>
<gene>
    <name evidence="7" type="ORF">FME351_LOCUS24126</name>
    <name evidence="8" type="ORF">TSG867_LOCUS25664</name>
</gene>
<name>A0A818QNQ0_9BILA</name>
<comment type="subcellular location">
    <subcellularLocation>
        <location evidence="1">Cytoplasm</location>
        <location evidence="1">Cytoskeleton</location>
    </subcellularLocation>
</comment>
<dbReference type="Proteomes" id="UP000663869">
    <property type="component" value="Unassembled WGS sequence"/>
</dbReference>
<dbReference type="GO" id="GO:0008017">
    <property type="term" value="F:microtubule binding"/>
    <property type="evidence" value="ECO:0007669"/>
    <property type="project" value="InterPro"/>
</dbReference>
<dbReference type="GO" id="GO:0005856">
    <property type="term" value="C:cytoskeleton"/>
    <property type="evidence" value="ECO:0007669"/>
    <property type="project" value="UniProtKB-SubCell"/>
</dbReference>
<feature type="region of interest" description="Disordered" evidence="6">
    <location>
        <begin position="27"/>
        <end position="83"/>
    </location>
</feature>
<dbReference type="GO" id="GO:0043005">
    <property type="term" value="C:neuron projection"/>
    <property type="evidence" value="ECO:0007669"/>
    <property type="project" value="TreeGrafter"/>
</dbReference>
<evidence type="ECO:0000256" key="2">
    <source>
        <dbReference type="ARBA" id="ARBA00022490"/>
    </source>
</evidence>
<protein>
    <submittedName>
        <fullName evidence="7">Uncharacterized protein</fullName>
    </submittedName>
</protein>
<dbReference type="PANTHER" id="PTHR11501">
    <property type="entry name" value="MICROTUBULE-ASSOCIATED PROTEIN"/>
    <property type="match status" value="1"/>
</dbReference>
<evidence type="ECO:0000256" key="4">
    <source>
        <dbReference type="ARBA" id="ARBA00022737"/>
    </source>
</evidence>
<evidence type="ECO:0000313" key="7">
    <source>
        <dbReference type="EMBL" id="CAF3644024.1"/>
    </source>
</evidence>
<organism evidence="7 9">
    <name type="scientific">Rotaria socialis</name>
    <dbReference type="NCBI Taxonomy" id="392032"/>
    <lineage>
        <taxon>Eukaryota</taxon>
        <taxon>Metazoa</taxon>
        <taxon>Spiralia</taxon>
        <taxon>Gnathifera</taxon>
        <taxon>Rotifera</taxon>
        <taxon>Eurotatoria</taxon>
        <taxon>Bdelloidea</taxon>
        <taxon>Philodinida</taxon>
        <taxon>Philodinidae</taxon>
        <taxon>Rotaria</taxon>
    </lineage>
</organism>
<dbReference type="GO" id="GO:0031175">
    <property type="term" value="P:neuron projection development"/>
    <property type="evidence" value="ECO:0007669"/>
    <property type="project" value="TreeGrafter"/>
</dbReference>
<sequence length="273" mass="30131">MFNLGSITNEILNGSITLFEPTTAQKSIPPSTAAVLSSRASTLSRQQKRRLPATPSEVSSNTIESEHLPPIVPPPARVFRHNSNNDLNSIRRSLLNSKPSSTVPKKYITKTMSTTTTMKKTINGGPVNLNGKSSQITRTASSESNQRIRKLWWSPKRNEVHIRSQDGKYKHVTSKVGSLANIQYQPGGGQISIRDEAVQWNASSKINSLVNASWSPPTPQVTVRTEKLKWDVQPKIGSLDNVDYKPAGGNVEIRDEKLDLTHVVPRVDCGFIE</sequence>
<keyword evidence="4" id="KW-0677">Repeat</keyword>
<evidence type="ECO:0000256" key="6">
    <source>
        <dbReference type="SAM" id="MobiDB-lite"/>
    </source>
</evidence>
<dbReference type="PANTHER" id="PTHR11501:SF18">
    <property type="entry name" value="MICROTUBULE-ASSOCIATED PROTEIN"/>
    <property type="match status" value="1"/>
</dbReference>
<evidence type="ECO:0000313" key="8">
    <source>
        <dbReference type="EMBL" id="CAF4566488.1"/>
    </source>
</evidence>
<proteinExistence type="predicted"/>
<reference evidence="7" key="1">
    <citation type="submission" date="2021-02" db="EMBL/GenBank/DDBJ databases">
        <authorList>
            <person name="Nowell W R."/>
        </authorList>
    </citation>
    <scope>NUCLEOTIDE SEQUENCE</scope>
</reference>
<dbReference type="InterPro" id="IPR001084">
    <property type="entry name" value="MAP_tubulin-bd_rpt"/>
</dbReference>
<accession>A0A818QNQ0</accession>